<dbReference type="EMBL" id="RXYK01000020">
    <property type="protein sequence ID" value="RTY35899.1"/>
    <property type="molecule type" value="Genomic_DNA"/>
</dbReference>
<accession>A0A3S0N964</accession>
<comment type="caution">
    <text evidence="1">The sequence shown here is derived from an EMBL/GenBank/DDBJ whole genome shotgun (WGS) entry which is preliminary data.</text>
</comment>
<gene>
    <name evidence="1" type="ORF">EKD02_09160</name>
</gene>
<proteinExistence type="predicted"/>
<sequence>MHLNRPANLKAVRKSHPLGNVMLNEKMFEMLQPLFLSQESIAACEPYRNETVHYNLDRFRELPIRFSRGHIARWYFLLYAVNADLCRPWIHLEPDRSFADYIMVARSAGNHAPGIDYSFLKQYRKTVFVGVEDEYDAMRCMVPGIEYHPVKDFLELARAIKGAKFFIGNSSFPYSLAEAMKVRRLFEMSYHCPTVMPDGIDGYEFCFQAQFETLVERLQYKDCGQTA</sequence>
<reference evidence="1 2" key="1">
    <citation type="submission" date="2018-12" db="EMBL/GenBank/DDBJ databases">
        <authorList>
            <person name="Lunina O.N."/>
            <person name="Grouzdev D.S."/>
            <person name="Gorlenko V.M."/>
            <person name="Savvichev A.S."/>
        </authorList>
    </citation>
    <scope>NUCLEOTIDE SEQUENCE [LARGE SCALE GENOMIC DNA]</scope>
    <source>
        <strain evidence="1 2">BrKhr-17</strain>
    </source>
</reference>
<dbReference type="AlphaFoldDB" id="A0A3S0N964"/>
<dbReference type="Proteomes" id="UP000279908">
    <property type="component" value="Unassembled WGS sequence"/>
</dbReference>
<name>A0A3S0N964_CHLPH</name>
<organism evidence="1 2">
    <name type="scientific">Chlorobium phaeovibrioides</name>
    <dbReference type="NCBI Taxonomy" id="1094"/>
    <lineage>
        <taxon>Bacteria</taxon>
        <taxon>Pseudomonadati</taxon>
        <taxon>Chlorobiota</taxon>
        <taxon>Chlorobiia</taxon>
        <taxon>Chlorobiales</taxon>
        <taxon>Chlorobiaceae</taxon>
        <taxon>Chlorobium/Pelodictyon group</taxon>
        <taxon>Chlorobium</taxon>
    </lineage>
</organism>
<evidence type="ECO:0000313" key="1">
    <source>
        <dbReference type="EMBL" id="RTY35899.1"/>
    </source>
</evidence>
<protein>
    <submittedName>
        <fullName evidence="1">Uncharacterized protein</fullName>
    </submittedName>
</protein>
<evidence type="ECO:0000313" key="2">
    <source>
        <dbReference type="Proteomes" id="UP000279908"/>
    </source>
</evidence>